<evidence type="ECO:0000256" key="1">
    <source>
        <dbReference type="SAM" id="MobiDB-lite"/>
    </source>
</evidence>
<feature type="compositionally biased region" description="Polar residues" evidence="1">
    <location>
        <begin position="115"/>
        <end position="135"/>
    </location>
</feature>
<feature type="compositionally biased region" description="Basic and acidic residues" evidence="1">
    <location>
        <begin position="485"/>
        <end position="497"/>
    </location>
</feature>
<feature type="region of interest" description="Disordered" evidence="1">
    <location>
        <begin position="299"/>
        <end position="333"/>
    </location>
</feature>
<dbReference type="VEuPathDB" id="PlasmoDB:PmUG01_14077700"/>
<feature type="compositionally biased region" description="Polar residues" evidence="1">
    <location>
        <begin position="70"/>
        <end position="89"/>
    </location>
</feature>
<feature type="region of interest" description="Disordered" evidence="1">
    <location>
        <begin position="434"/>
        <end position="497"/>
    </location>
</feature>
<dbReference type="EMBL" id="FLQW01002079">
    <property type="protein sequence ID" value="SBS92292.1"/>
    <property type="molecule type" value="Genomic_DNA"/>
</dbReference>
<name>A0A1A8WH53_PLAMA</name>
<feature type="compositionally biased region" description="Basic and acidic residues" evidence="1">
    <location>
        <begin position="307"/>
        <end position="318"/>
    </location>
</feature>
<reference evidence="3" key="1">
    <citation type="submission" date="2016-05" db="EMBL/GenBank/DDBJ databases">
        <authorList>
            <person name="Naeem Raeece"/>
        </authorList>
    </citation>
    <scope>NUCLEOTIDE SEQUENCE [LARGE SCALE GENOMIC DNA]</scope>
</reference>
<feature type="compositionally biased region" description="Low complexity" evidence="1">
    <location>
        <begin position="47"/>
        <end position="63"/>
    </location>
</feature>
<gene>
    <name evidence="2" type="ORF">PMALA_035730</name>
</gene>
<feature type="compositionally biased region" description="Low complexity" evidence="1">
    <location>
        <begin position="442"/>
        <end position="457"/>
    </location>
</feature>
<evidence type="ECO:0000313" key="3">
    <source>
        <dbReference type="Proteomes" id="UP000078597"/>
    </source>
</evidence>
<dbReference type="AlphaFoldDB" id="A0A1A8WH53"/>
<feature type="compositionally biased region" description="Acidic residues" evidence="1">
    <location>
        <begin position="137"/>
        <end position="150"/>
    </location>
</feature>
<dbReference type="Proteomes" id="UP000078597">
    <property type="component" value="Unassembled WGS sequence"/>
</dbReference>
<organism evidence="2 3">
    <name type="scientific">Plasmodium malariae</name>
    <dbReference type="NCBI Taxonomy" id="5858"/>
    <lineage>
        <taxon>Eukaryota</taxon>
        <taxon>Sar</taxon>
        <taxon>Alveolata</taxon>
        <taxon>Apicomplexa</taxon>
        <taxon>Aconoidasida</taxon>
        <taxon>Haemosporida</taxon>
        <taxon>Plasmodiidae</taxon>
        <taxon>Plasmodium</taxon>
        <taxon>Plasmodium (Plasmodium)</taxon>
    </lineage>
</organism>
<protein>
    <submittedName>
        <fullName evidence="2">Uncharacterized protein</fullName>
    </submittedName>
</protein>
<evidence type="ECO:0000313" key="2">
    <source>
        <dbReference type="EMBL" id="SBS92292.1"/>
    </source>
</evidence>
<feature type="region of interest" description="Disordered" evidence="1">
    <location>
        <begin position="47"/>
        <end position="150"/>
    </location>
</feature>
<feature type="compositionally biased region" description="Basic and acidic residues" evidence="1">
    <location>
        <begin position="90"/>
        <end position="106"/>
    </location>
</feature>
<accession>A0A1A8WH53</accession>
<sequence length="834" mass="97444">MKEKYILFIYVQIVYFFLSWNTENVRGQHERGGKVSDLIRNFESLTNENSTSSISSRRNPSAISHERDTSGTSYLSNPSTDFNTNNPFEKNSDNGEKLLSRRRDLEYNEGEGPSYVNTNRKFSPMNKTQEFTATNGDDYDDDSDDYDDDNKDYLKQNYAQDNLSKMYSQQSRDVDDEYERTDKKENFYLGKSFDNFRKNLGLGIDDFKRNSDIYDNLNNRYSNLSNGYDGTDIYEDIQFLRPQNGENFNAAFIPSKLGSKAEAAYQNYKPLNESSSSSTYNENIDDKYNYAYSVNPIYNSIPSNYQHSDDTKYKESPRRSSLNYGSRRDNAYSDVNKNEHIDEGVDASVHVQSEYSLPVDNISYLHTYRGGIKPNDSEDDFRKKLSSQKENESREFYSVLKNLKSDDSNNNELLRRNKEHQYVAELKRRNDKRNGFFHRFRNNSNNRNENNDVTNNRIIDRNNEVRKKRFNFKGGKSPSNSDSTQKQREFDKVNSKNEGKSIEPLNVSIFNAYQNNLFLRKILRSASSNPLKNLFKSNSNTDNIISVTKELQEAAEQCISKNKNKLTKSLLMKELAFNDVKLLKNYDYAMSYITVHCNSKNNNTCLDIKPMAYKEEDKNAGNVLFKLPNTYILNTFEFMLSNTTMCRTFKSVTKNKIRDNNVKASDIILLFSNSYFKNVNPMLVNYLINFLTTKNEIYLKKYYLAVMLTFAPFIKPALKIYLGDRYMKTNKYLMDTEIQKIFTDLLFVSLQWIQAFQDRYSDANNTIIMHVYKSVTFSKNANVLYSGVFKSLEQILYLHRIRSDMENNNTDERHKMIVSTIMKYLRNAYSILYS</sequence>
<proteinExistence type="predicted"/>